<keyword evidence="2" id="KW-1185">Reference proteome</keyword>
<name>B0DNV5_LACBS</name>
<gene>
    <name evidence="1" type="ORF">LACBIDRAFT_331233</name>
</gene>
<dbReference type="Proteomes" id="UP000001194">
    <property type="component" value="Unassembled WGS sequence"/>
</dbReference>
<reference evidence="1 2" key="1">
    <citation type="journal article" date="2008" name="Nature">
        <title>The genome of Laccaria bicolor provides insights into mycorrhizal symbiosis.</title>
        <authorList>
            <person name="Martin F."/>
            <person name="Aerts A."/>
            <person name="Ahren D."/>
            <person name="Brun A."/>
            <person name="Danchin E.G.J."/>
            <person name="Duchaussoy F."/>
            <person name="Gibon J."/>
            <person name="Kohler A."/>
            <person name="Lindquist E."/>
            <person name="Pereda V."/>
            <person name="Salamov A."/>
            <person name="Shapiro H.J."/>
            <person name="Wuyts J."/>
            <person name="Blaudez D."/>
            <person name="Buee M."/>
            <person name="Brokstein P."/>
            <person name="Canbaeck B."/>
            <person name="Cohen D."/>
            <person name="Courty P.E."/>
            <person name="Coutinho P.M."/>
            <person name="Delaruelle C."/>
            <person name="Detter J.C."/>
            <person name="Deveau A."/>
            <person name="DiFazio S."/>
            <person name="Duplessis S."/>
            <person name="Fraissinet-Tachet L."/>
            <person name="Lucic E."/>
            <person name="Frey-Klett P."/>
            <person name="Fourrey C."/>
            <person name="Feussner I."/>
            <person name="Gay G."/>
            <person name="Grimwood J."/>
            <person name="Hoegger P.J."/>
            <person name="Jain P."/>
            <person name="Kilaru S."/>
            <person name="Labbe J."/>
            <person name="Lin Y.C."/>
            <person name="Legue V."/>
            <person name="Le Tacon F."/>
            <person name="Marmeisse R."/>
            <person name="Melayah D."/>
            <person name="Montanini B."/>
            <person name="Muratet M."/>
            <person name="Nehls U."/>
            <person name="Niculita-Hirzel H."/>
            <person name="Oudot-Le Secq M.P."/>
            <person name="Peter M."/>
            <person name="Quesneville H."/>
            <person name="Rajashekar B."/>
            <person name="Reich M."/>
            <person name="Rouhier N."/>
            <person name="Schmutz J."/>
            <person name="Yin T."/>
            <person name="Chalot M."/>
            <person name="Henrissat B."/>
            <person name="Kuees U."/>
            <person name="Lucas S."/>
            <person name="Van de Peer Y."/>
            <person name="Podila G.K."/>
            <person name="Polle A."/>
            <person name="Pukkila P.J."/>
            <person name="Richardson P.M."/>
            <person name="Rouze P."/>
            <person name="Sanders I.R."/>
            <person name="Stajich J.E."/>
            <person name="Tunlid A."/>
            <person name="Tuskan G."/>
            <person name="Grigoriev I.V."/>
        </authorList>
    </citation>
    <scope>NUCLEOTIDE SEQUENCE [LARGE SCALE GENOMIC DNA]</scope>
    <source>
        <strain evidence="2">S238N-H82 / ATCC MYA-4686</strain>
    </source>
</reference>
<accession>B0DNV5</accession>
<dbReference type="RefSeq" id="XP_001885645.1">
    <property type="nucleotide sequence ID" value="XM_001885610.1"/>
</dbReference>
<protein>
    <submittedName>
        <fullName evidence="1">Predicted protein</fullName>
    </submittedName>
</protein>
<evidence type="ECO:0000313" key="2">
    <source>
        <dbReference type="Proteomes" id="UP000001194"/>
    </source>
</evidence>
<dbReference type="KEGG" id="lbc:LACBIDRAFT_331233"/>
<organism evidence="2">
    <name type="scientific">Laccaria bicolor (strain S238N-H82 / ATCC MYA-4686)</name>
    <name type="common">Bicoloured deceiver</name>
    <name type="synonym">Laccaria laccata var. bicolor</name>
    <dbReference type="NCBI Taxonomy" id="486041"/>
    <lineage>
        <taxon>Eukaryota</taxon>
        <taxon>Fungi</taxon>
        <taxon>Dikarya</taxon>
        <taxon>Basidiomycota</taxon>
        <taxon>Agaricomycotina</taxon>
        <taxon>Agaricomycetes</taxon>
        <taxon>Agaricomycetidae</taxon>
        <taxon>Agaricales</taxon>
        <taxon>Agaricineae</taxon>
        <taxon>Hydnangiaceae</taxon>
        <taxon>Laccaria</taxon>
    </lineage>
</organism>
<sequence>MLRLVTLFSCGVSGGGKTMPANWLWEVVWPAPKTTLWVKPKKSQVELNMAVDHGLELQREEAECPSRRRVVGDEVELTKPCGKESYPGRKGVPLAGLIPAFEICLRGLYPLNRLRFVTGFQPGTPSKSNPYKTWHPGKGP</sequence>
<dbReference type="OrthoDB" id="3097092at2759"/>
<dbReference type="AlphaFoldDB" id="B0DNV5"/>
<dbReference type="GeneID" id="6081220"/>
<evidence type="ECO:0000313" key="1">
    <source>
        <dbReference type="EMBL" id="EDR03792.1"/>
    </source>
</evidence>
<proteinExistence type="predicted"/>
<dbReference type="EMBL" id="DS547122">
    <property type="protein sequence ID" value="EDR03792.1"/>
    <property type="molecule type" value="Genomic_DNA"/>
</dbReference>
<dbReference type="InParanoid" id="B0DNV5"/>
<dbReference type="HOGENOM" id="CLU_1835490_0_0_1"/>